<evidence type="ECO:0000313" key="2">
    <source>
        <dbReference type="Proteomes" id="UP000324800"/>
    </source>
</evidence>
<reference evidence="1 2" key="1">
    <citation type="submission" date="2019-03" db="EMBL/GenBank/DDBJ databases">
        <title>Single cell metagenomics reveals metabolic interactions within the superorganism composed of flagellate Streblomastix strix and complex community of Bacteroidetes bacteria on its surface.</title>
        <authorList>
            <person name="Treitli S.C."/>
            <person name="Kolisko M."/>
            <person name="Husnik F."/>
            <person name="Keeling P."/>
            <person name="Hampl V."/>
        </authorList>
    </citation>
    <scope>NUCLEOTIDE SEQUENCE [LARGE SCALE GENOMIC DNA]</scope>
    <source>
        <strain evidence="1">ST1C</strain>
    </source>
</reference>
<gene>
    <name evidence="1" type="ORF">EZS28_040123</name>
</gene>
<dbReference type="EMBL" id="SNRW01021769">
    <property type="protein sequence ID" value="KAA6364348.1"/>
    <property type="molecule type" value="Genomic_DNA"/>
</dbReference>
<dbReference type="Proteomes" id="UP000324800">
    <property type="component" value="Unassembled WGS sequence"/>
</dbReference>
<sequence length="127" mass="14069">MLSKFIIIAIPRGQNSRSVLRAINTAAVSLQLVGFKIHVPLDSFTRIIGSFTLSKGSSNAPQPVSAASFVIDNLPGYFYLTLICPSIWRRSQLPFSFNSEISYGEKHLQFMSLGNSVRLELMQSPSF</sequence>
<proteinExistence type="predicted"/>
<accession>A0A5J4U1V8</accession>
<organism evidence="1 2">
    <name type="scientific">Streblomastix strix</name>
    <dbReference type="NCBI Taxonomy" id="222440"/>
    <lineage>
        <taxon>Eukaryota</taxon>
        <taxon>Metamonada</taxon>
        <taxon>Preaxostyla</taxon>
        <taxon>Oxymonadida</taxon>
        <taxon>Streblomastigidae</taxon>
        <taxon>Streblomastix</taxon>
    </lineage>
</organism>
<protein>
    <submittedName>
        <fullName evidence="1">Uncharacterized protein</fullName>
    </submittedName>
</protein>
<name>A0A5J4U1V8_9EUKA</name>
<evidence type="ECO:0000313" key="1">
    <source>
        <dbReference type="EMBL" id="KAA6364348.1"/>
    </source>
</evidence>
<dbReference type="AlphaFoldDB" id="A0A5J4U1V8"/>
<comment type="caution">
    <text evidence="1">The sequence shown here is derived from an EMBL/GenBank/DDBJ whole genome shotgun (WGS) entry which is preliminary data.</text>
</comment>